<organism evidence="1 2">
    <name type="scientific">Pseudooctadecabacter jejudonensis</name>
    <dbReference type="NCBI Taxonomy" id="1391910"/>
    <lineage>
        <taxon>Bacteria</taxon>
        <taxon>Pseudomonadati</taxon>
        <taxon>Pseudomonadota</taxon>
        <taxon>Alphaproteobacteria</taxon>
        <taxon>Rhodobacterales</taxon>
        <taxon>Paracoccaceae</taxon>
        <taxon>Pseudooctadecabacter</taxon>
    </lineage>
</organism>
<proteinExistence type="predicted"/>
<accession>A0A1Y5RHL4</accession>
<dbReference type="AlphaFoldDB" id="A0A1Y5RHL4"/>
<name>A0A1Y5RHL4_9RHOB</name>
<keyword evidence="2" id="KW-1185">Reference proteome</keyword>
<gene>
    <name evidence="1" type="ORF">PSJ8397_00541</name>
</gene>
<dbReference type="SUPFAM" id="SSF52540">
    <property type="entry name" value="P-loop containing nucleoside triphosphate hydrolases"/>
    <property type="match status" value="1"/>
</dbReference>
<dbReference type="GO" id="GO:0016740">
    <property type="term" value="F:transferase activity"/>
    <property type="evidence" value="ECO:0007669"/>
    <property type="project" value="UniProtKB-KW"/>
</dbReference>
<reference evidence="1 2" key="1">
    <citation type="submission" date="2017-03" db="EMBL/GenBank/DDBJ databases">
        <authorList>
            <person name="Afonso C.L."/>
            <person name="Miller P.J."/>
            <person name="Scott M.A."/>
            <person name="Spackman E."/>
            <person name="Goraichik I."/>
            <person name="Dimitrov K.M."/>
            <person name="Suarez D.L."/>
            <person name="Swayne D.E."/>
        </authorList>
    </citation>
    <scope>NUCLEOTIDE SEQUENCE [LARGE SCALE GENOMIC DNA]</scope>
    <source>
        <strain evidence="1 2">CECT 8397</strain>
    </source>
</reference>
<sequence>MSQPRFLCIGTHHKTGTVWMRRTFHRFATSRDIPVVRVNGKSTPADLPERGPALVVNWSSDIPTAILDLPETRALHMIRDPRDVLISGARYHLTAKTGNEKWLARPRDQWGGMNYQEKINSLTRPLDQMRFEMHHKHKATLREMLRWPAGHPHVADVKYEDMIEDADMARMRQIITDFDVEGFDVDGVLQSYWEQSLFGGQKDGRKGNVKDHVKSGKAAQWMRKLPLEIAVEYHAAYGDALIKLGYATDGTWIDQCRPAAQVYADDAANV</sequence>
<dbReference type="OrthoDB" id="4964299at2"/>
<dbReference type="InterPro" id="IPR027417">
    <property type="entry name" value="P-loop_NTPase"/>
</dbReference>
<evidence type="ECO:0000313" key="1">
    <source>
        <dbReference type="EMBL" id="SLN17322.1"/>
    </source>
</evidence>
<keyword evidence="1" id="KW-0808">Transferase</keyword>
<dbReference type="EMBL" id="FWFT01000001">
    <property type="protein sequence ID" value="SLN17322.1"/>
    <property type="molecule type" value="Genomic_DNA"/>
</dbReference>
<protein>
    <submittedName>
        <fullName evidence="1">Sulfotransferase domain protein</fullName>
    </submittedName>
</protein>
<dbReference type="RefSeq" id="WP_085862993.1">
    <property type="nucleotide sequence ID" value="NZ_FWFT01000001.1"/>
</dbReference>
<evidence type="ECO:0000313" key="2">
    <source>
        <dbReference type="Proteomes" id="UP000193623"/>
    </source>
</evidence>
<dbReference type="Proteomes" id="UP000193623">
    <property type="component" value="Unassembled WGS sequence"/>
</dbReference>
<dbReference type="Gene3D" id="3.40.50.300">
    <property type="entry name" value="P-loop containing nucleotide triphosphate hydrolases"/>
    <property type="match status" value="1"/>
</dbReference>